<evidence type="ECO:0000313" key="2">
    <source>
        <dbReference type="EMBL" id="KRL65464.1"/>
    </source>
</evidence>
<reference evidence="2 3" key="1">
    <citation type="journal article" date="2015" name="Genome Announc.">
        <title>Expanding the biotechnology potential of lactobacilli through comparative genomics of 213 strains and associated genera.</title>
        <authorList>
            <person name="Sun Z."/>
            <person name="Harris H.M."/>
            <person name="McCann A."/>
            <person name="Guo C."/>
            <person name="Argimon S."/>
            <person name="Zhang W."/>
            <person name="Yang X."/>
            <person name="Jeffery I.B."/>
            <person name="Cooney J.C."/>
            <person name="Kagawa T.F."/>
            <person name="Liu W."/>
            <person name="Song Y."/>
            <person name="Salvetti E."/>
            <person name="Wrobel A."/>
            <person name="Rasinkangas P."/>
            <person name="Parkhill J."/>
            <person name="Rea M.C."/>
            <person name="O'Sullivan O."/>
            <person name="Ritari J."/>
            <person name="Douillard F.P."/>
            <person name="Paul Ross R."/>
            <person name="Yang R."/>
            <person name="Briner A.E."/>
            <person name="Felis G.E."/>
            <person name="de Vos W.M."/>
            <person name="Barrangou R."/>
            <person name="Klaenhammer T.R."/>
            <person name="Caufield P.W."/>
            <person name="Cui Y."/>
            <person name="Zhang H."/>
            <person name="O'Toole P.W."/>
        </authorList>
    </citation>
    <scope>NUCLEOTIDE SEQUENCE [LARGE SCALE GENOMIC DNA]</scope>
    <source>
        <strain evidence="2 3">DSM 14421</strain>
    </source>
</reference>
<dbReference type="Gene3D" id="2.40.50.480">
    <property type="match status" value="1"/>
</dbReference>
<name>A0A0R1SIC8_9LACO</name>
<dbReference type="AlphaFoldDB" id="A0A0R1SIC8"/>
<dbReference type="InterPro" id="IPR036166">
    <property type="entry name" value="YxeA-like_sf"/>
</dbReference>
<dbReference type="InterPro" id="IPR006542">
    <property type="entry name" value="DUF1093"/>
</dbReference>
<organism evidence="2 3">
    <name type="scientific">Lentilactobacillus diolivorans DSM 14421</name>
    <dbReference type="NCBI Taxonomy" id="1423739"/>
    <lineage>
        <taxon>Bacteria</taxon>
        <taxon>Bacillati</taxon>
        <taxon>Bacillota</taxon>
        <taxon>Bacilli</taxon>
        <taxon>Lactobacillales</taxon>
        <taxon>Lactobacillaceae</taxon>
        <taxon>Lentilactobacillus</taxon>
    </lineage>
</organism>
<dbReference type="Pfam" id="PF06486">
    <property type="entry name" value="DUF1093"/>
    <property type="match status" value="1"/>
</dbReference>
<evidence type="ECO:0000313" key="3">
    <source>
        <dbReference type="Proteomes" id="UP000052013"/>
    </source>
</evidence>
<dbReference type="NCBIfam" id="TIGR01655">
    <property type="entry name" value="yxeA_fam"/>
    <property type="match status" value="1"/>
</dbReference>
<dbReference type="RefSeq" id="WP_057864874.1">
    <property type="nucleotide sequence ID" value="NZ_AZEY01000068.1"/>
</dbReference>
<sequence length="122" mass="13893">MSKKLITVMMTALIVIVVGGSVYHYKYGKTYYYGVVGKMDHSEDQGKGLPTSYYYKIKGYNKNGEKKLLTVGSFAGHKFVEGRFIKVGWSRAKKVNEYEQVSANQIPKEAWAKLKSEVPRDR</sequence>
<gene>
    <name evidence="2" type="ORF">FC85_GL000293</name>
</gene>
<feature type="transmembrane region" description="Helical" evidence="1">
    <location>
        <begin position="6"/>
        <end position="25"/>
    </location>
</feature>
<proteinExistence type="predicted"/>
<comment type="caution">
    <text evidence="2">The sequence shown here is derived from an EMBL/GenBank/DDBJ whole genome shotgun (WGS) entry which is preliminary data.</text>
</comment>
<keyword evidence="1" id="KW-1133">Transmembrane helix</keyword>
<dbReference type="Proteomes" id="UP000052013">
    <property type="component" value="Unassembled WGS sequence"/>
</dbReference>
<dbReference type="SUPFAM" id="SSF159121">
    <property type="entry name" value="BC4932-like"/>
    <property type="match status" value="1"/>
</dbReference>
<protein>
    <recommendedName>
        <fullName evidence="4">YxeA family protein</fullName>
    </recommendedName>
</protein>
<accession>A0A0R1SIC8</accession>
<keyword evidence="1" id="KW-0472">Membrane</keyword>
<dbReference type="EMBL" id="AZEY01000068">
    <property type="protein sequence ID" value="KRL65464.1"/>
    <property type="molecule type" value="Genomic_DNA"/>
</dbReference>
<dbReference type="PATRIC" id="fig|1423739.3.peg.305"/>
<evidence type="ECO:0000256" key="1">
    <source>
        <dbReference type="SAM" id="Phobius"/>
    </source>
</evidence>
<keyword evidence="1" id="KW-0812">Transmembrane</keyword>
<evidence type="ECO:0008006" key="4">
    <source>
        <dbReference type="Google" id="ProtNLM"/>
    </source>
</evidence>